<protein>
    <submittedName>
        <fullName evidence="1">Uncharacterized protein</fullName>
    </submittedName>
</protein>
<gene>
    <name evidence="1" type="ORF">OLEA9_A095534</name>
</gene>
<comment type="caution">
    <text evidence="1">The sequence shown here is derived from an EMBL/GenBank/DDBJ whole genome shotgun (WGS) entry which is preliminary data.</text>
</comment>
<dbReference type="AlphaFoldDB" id="A0A8S0TGM3"/>
<proteinExistence type="predicted"/>
<reference evidence="1 2" key="1">
    <citation type="submission" date="2019-12" db="EMBL/GenBank/DDBJ databases">
        <authorList>
            <person name="Alioto T."/>
            <person name="Alioto T."/>
            <person name="Gomez Garrido J."/>
        </authorList>
    </citation>
    <scope>NUCLEOTIDE SEQUENCE [LARGE SCALE GENOMIC DNA]</scope>
</reference>
<accession>A0A8S0TGM3</accession>
<organism evidence="1 2">
    <name type="scientific">Olea europaea subsp. europaea</name>
    <dbReference type="NCBI Taxonomy" id="158383"/>
    <lineage>
        <taxon>Eukaryota</taxon>
        <taxon>Viridiplantae</taxon>
        <taxon>Streptophyta</taxon>
        <taxon>Embryophyta</taxon>
        <taxon>Tracheophyta</taxon>
        <taxon>Spermatophyta</taxon>
        <taxon>Magnoliopsida</taxon>
        <taxon>eudicotyledons</taxon>
        <taxon>Gunneridae</taxon>
        <taxon>Pentapetalae</taxon>
        <taxon>asterids</taxon>
        <taxon>lamiids</taxon>
        <taxon>Lamiales</taxon>
        <taxon>Oleaceae</taxon>
        <taxon>Oleeae</taxon>
        <taxon>Olea</taxon>
    </lineage>
</organism>
<keyword evidence="2" id="KW-1185">Reference proteome</keyword>
<dbReference type="EMBL" id="CACTIH010006421">
    <property type="protein sequence ID" value="CAA3004706.1"/>
    <property type="molecule type" value="Genomic_DNA"/>
</dbReference>
<name>A0A8S0TGM3_OLEEU</name>
<dbReference type="Gramene" id="OE9A095534T1">
    <property type="protein sequence ID" value="OE9A095534C1"/>
    <property type="gene ID" value="OE9A095534"/>
</dbReference>
<feature type="non-terminal residue" evidence="1">
    <location>
        <position position="119"/>
    </location>
</feature>
<evidence type="ECO:0000313" key="2">
    <source>
        <dbReference type="Proteomes" id="UP000594638"/>
    </source>
</evidence>
<dbReference type="Proteomes" id="UP000594638">
    <property type="component" value="Unassembled WGS sequence"/>
</dbReference>
<evidence type="ECO:0000313" key="1">
    <source>
        <dbReference type="EMBL" id="CAA3004706.1"/>
    </source>
</evidence>
<sequence>MKSLHTLVACARGIRARCSPASEPRIWPTRNLYKLTHALARECVFNRPELRESGETRRGRVSWRRANIGSFWSGWLVALGSVPRRRESRGGAAPSALAANVISPQFAPPACAAHFWRAK</sequence>